<dbReference type="RefSeq" id="WP_221574539.1">
    <property type="nucleotide sequence ID" value="NZ_JAIGNK010000004.1"/>
</dbReference>
<organism evidence="2 3">
    <name type="scientific">Qipengyuania polymorpha</name>
    <dbReference type="NCBI Taxonomy" id="2867234"/>
    <lineage>
        <taxon>Bacteria</taxon>
        <taxon>Pseudomonadati</taxon>
        <taxon>Pseudomonadota</taxon>
        <taxon>Alphaproteobacteria</taxon>
        <taxon>Sphingomonadales</taxon>
        <taxon>Erythrobacteraceae</taxon>
        <taxon>Qipengyuania</taxon>
    </lineage>
</organism>
<dbReference type="Proteomes" id="UP000783253">
    <property type="component" value="Unassembled WGS sequence"/>
</dbReference>
<dbReference type="EMBL" id="JAIGNK010000004">
    <property type="protein sequence ID" value="MBX7459141.1"/>
    <property type="molecule type" value="Genomic_DNA"/>
</dbReference>
<sequence length="50" mass="4880">MSKQLSLSATIAVLSMAFVALASTLANTGAASDAHSSAAAAPLIGFEASR</sequence>
<evidence type="ECO:0000256" key="1">
    <source>
        <dbReference type="SAM" id="SignalP"/>
    </source>
</evidence>
<comment type="caution">
    <text evidence="2">The sequence shown here is derived from an EMBL/GenBank/DDBJ whole genome shotgun (WGS) entry which is preliminary data.</text>
</comment>
<accession>A0ABS7IZY2</accession>
<feature type="chain" id="PRO_5046898699" evidence="1">
    <location>
        <begin position="23"/>
        <end position="50"/>
    </location>
</feature>
<reference evidence="2 3" key="1">
    <citation type="submission" date="2021-08" db="EMBL/GenBank/DDBJ databases">
        <title>Comparative Genomics Analysis of the Genus Qipengyuania Reveals Extensive Genetic Diversity and Metabolic Versatility, Including the Description of Fifteen Novel Species.</title>
        <authorList>
            <person name="Liu Y."/>
        </authorList>
    </citation>
    <scope>NUCLEOTIDE SEQUENCE [LARGE SCALE GENOMIC DNA]</scope>
    <source>
        <strain evidence="2 3">1NDH17</strain>
    </source>
</reference>
<proteinExistence type="predicted"/>
<protein>
    <submittedName>
        <fullName evidence="2">Uncharacterized protein</fullName>
    </submittedName>
</protein>
<keyword evidence="1" id="KW-0732">Signal</keyword>
<gene>
    <name evidence="2" type="ORF">K3152_12850</name>
</gene>
<evidence type="ECO:0000313" key="3">
    <source>
        <dbReference type="Proteomes" id="UP000783253"/>
    </source>
</evidence>
<keyword evidence="3" id="KW-1185">Reference proteome</keyword>
<feature type="signal peptide" evidence="1">
    <location>
        <begin position="1"/>
        <end position="22"/>
    </location>
</feature>
<evidence type="ECO:0000313" key="2">
    <source>
        <dbReference type="EMBL" id="MBX7459141.1"/>
    </source>
</evidence>
<name>A0ABS7IZY2_9SPHN</name>